<feature type="repeat" description="RCC1" evidence="3">
    <location>
        <begin position="395"/>
        <end position="447"/>
    </location>
</feature>
<dbReference type="STRING" id="10228.B3S883"/>
<dbReference type="PROSITE" id="PS51205">
    <property type="entry name" value="VPS9"/>
    <property type="match status" value="1"/>
</dbReference>
<dbReference type="PRINTS" id="PR00633">
    <property type="entry name" value="RCCNDNSATION"/>
</dbReference>
<dbReference type="SUPFAM" id="SSF109993">
    <property type="entry name" value="VPS9 domain"/>
    <property type="match status" value="1"/>
</dbReference>
<protein>
    <recommendedName>
        <fullName evidence="5">VPS9 domain-containing protein</fullName>
    </recommendedName>
</protein>
<dbReference type="PANTHER" id="PTHR46089:SF2">
    <property type="entry name" value="ALSIN HOMOLOG"/>
    <property type="match status" value="1"/>
</dbReference>
<feature type="repeat" description="RCC1" evidence="3">
    <location>
        <begin position="186"/>
        <end position="237"/>
    </location>
</feature>
<keyword evidence="2" id="KW-0677">Repeat</keyword>
<feature type="repeat" description="RCC1" evidence="3">
    <location>
        <begin position="119"/>
        <end position="185"/>
    </location>
</feature>
<dbReference type="Pfam" id="PF26202">
    <property type="entry name" value="HA_Alsin"/>
    <property type="match status" value="1"/>
</dbReference>
<dbReference type="KEGG" id="tad:TRIADDRAFT_60444"/>
<dbReference type="OrthoDB" id="48314at2759"/>
<dbReference type="InterPro" id="IPR037191">
    <property type="entry name" value="VPS9_dom_sf"/>
</dbReference>
<evidence type="ECO:0000256" key="1">
    <source>
        <dbReference type="ARBA" id="ARBA00022658"/>
    </source>
</evidence>
<dbReference type="InParanoid" id="B3S883"/>
<feature type="region of interest" description="Disordered" evidence="4">
    <location>
        <begin position="243"/>
        <end position="290"/>
    </location>
</feature>
<dbReference type="Gene3D" id="2.20.110.10">
    <property type="entry name" value="Histone H3 K4-specific methyltransferase SET7/9 N-terminal domain"/>
    <property type="match status" value="1"/>
</dbReference>
<feature type="repeat" description="RCC1" evidence="3">
    <location>
        <begin position="343"/>
        <end position="394"/>
    </location>
</feature>
<dbReference type="Gene3D" id="1.20.1050.80">
    <property type="entry name" value="VPS9 domain"/>
    <property type="match status" value="1"/>
</dbReference>
<keyword evidence="1" id="KW-0344">Guanine-nucleotide releasing factor</keyword>
<dbReference type="PANTHER" id="PTHR46089">
    <property type="entry name" value="ALSIN HOMOLOG"/>
    <property type="match status" value="1"/>
</dbReference>
<dbReference type="InterPro" id="IPR003123">
    <property type="entry name" value="VPS9"/>
</dbReference>
<reference evidence="6 7" key="1">
    <citation type="journal article" date="2008" name="Nature">
        <title>The Trichoplax genome and the nature of placozoans.</title>
        <authorList>
            <person name="Srivastava M."/>
            <person name="Begovic E."/>
            <person name="Chapman J."/>
            <person name="Putnam N.H."/>
            <person name="Hellsten U."/>
            <person name="Kawashima T."/>
            <person name="Kuo A."/>
            <person name="Mitros T."/>
            <person name="Salamov A."/>
            <person name="Carpenter M.L."/>
            <person name="Signorovitch A.Y."/>
            <person name="Moreno M.A."/>
            <person name="Kamm K."/>
            <person name="Grimwood J."/>
            <person name="Schmutz J."/>
            <person name="Shapiro H."/>
            <person name="Grigoriev I.V."/>
            <person name="Buss L.W."/>
            <person name="Schierwater B."/>
            <person name="Dellaporta S.L."/>
            <person name="Rokhsar D.S."/>
        </authorList>
    </citation>
    <scope>NUCLEOTIDE SEQUENCE [LARGE SCALE GENOMIC DNA]</scope>
    <source>
        <strain evidence="6 7">Grell-BS-1999</strain>
    </source>
</reference>
<dbReference type="Pfam" id="PF02493">
    <property type="entry name" value="MORN"/>
    <property type="match status" value="5"/>
</dbReference>
<dbReference type="SMART" id="SM00698">
    <property type="entry name" value="MORN"/>
    <property type="match status" value="5"/>
</dbReference>
<evidence type="ECO:0000259" key="5">
    <source>
        <dbReference type="PROSITE" id="PS51205"/>
    </source>
</evidence>
<proteinExistence type="predicted"/>
<dbReference type="Gene3D" id="2.130.10.30">
    <property type="entry name" value="Regulator of chromosome condensation 1/beta-lactamase-inhibitor protein II"/>
    <property type="match status" value="2"/>
</dbReference>
<dbReference type="GeneID" id="6757600"/>
<evidence type="ECO:0000313" key="7">
    <source>
        <dbReference type="Proteomes" id="UP000009022"/>
    </source>
</evidence>
<dbReference type="GO" id="GO:0031267">
    <property type="term" value="F:small GTPase binding"/>
    <property type="evidence" value="ECO:0000318"/>
    <property type="project" value="GO_Central"/>
</dbReference>
<dbReference type="InterPro" id="IPR059093">
    <property type="entry name" value="HA_Alsin"/>
</dbReference>
<sequence>MEGNDSEQEECYQVYKEGEQNDEMKVYRWDHWPRLPSPRLVASFRSSRRIERISLGQKHTLMLTNDGQIFALGNNNYGQLGLDDLSDRKCFTLLPLFQQMHVTFIAAGSQHSCCINDGGQLYSWGDNAQGQCGVGDDLFYQAPVQVSVCSPSDLQICSCGGDHPSRIELVQVACGKAHTITVSSNGQCWTWGQGCDYGLADDDASTNAKPLCVNELSDEFVTQVDCGLFHNILVSYRRHDVDSPPVTPSKITPPSRKYNKVDSTFNATRNTTPVESKRKASRSGSSSNINPFPAFITPPDTYSVDYTLTPLNENSDSTDANEDFILISPKPRSSTFTYSQQITQVWTWGNNNYGQLGLGDKTARHIPCCIESMKGLAIKQVSAGGYHSIAFTSDCQLYAWGRNSNGQLGVSGEISLIPRQVELSIGVDQRVSGVATGEDNTSLLTFAANQQNQIYRIGNIVTDKKTTYANITVPKEDYICAIASNYGQSCFVSARNENDDIRKILHELLIQDRILYCQITTAKKSILSPIKQTEYWKNIRGVIGGNCLRKLFETFEILMTHIDEFSDDLEKVIITQEYLNLDLAFLERNSLLSIYIRYATIFLDAVSVDIITRCANSAWQSNEISLAASSELWKIINNYYKTLPLSELSTSLKSFVSEYMPKSLFGSSLSPKSKNAPNTRSGGSKETAKSHETLLEQFLYLPLNRLKYVIAVLSGLIQKFSTIPSSDFTNSCFICPLTTLWIDPDEDTNSAKIQKKQQSGSLLPQYRYAEYLFNSGDYKDAKYLGWWFAGKLHGQLGQYTTLSNHNQNDVFVGEWRTGRKYGYGTMKYANGDEYNGFWYQDMRHGHGIMKQGTVTNVNSSFYIGEWLCDNKAGYGIYDHNFKDPNPVNYVYRGKRYMGIWSNDTRHGEGVVITLDGIFLAGSFSNDRLVGNGILLTDDKTKFVGEFSSDAILSGKGVLTLPNGDYIEGSFNGKWGNSIKINGSFYKQNMSDLDSERSFYDMLPSPSELSSEENNYAVNPDKKWESLFLQFRLVIGAHRGKIDSKSAWQNITDGMEKLKNKPAAVPALPISRSSQSIGSDILDSDVDLTVAPDIKGTDLQALMHYLSKAFDDGTHPLGRLVDSLVEAFRYSYLGIAANHRLLLPHAIGEAKSMIRRLYESLRILFPDLPVDGELAVSNSDDDPQLLEAQETVSSISLLHPLILPRIYPPLFTLYALNNETEEESYKRKLRRLAKYTDLILMRKLGINKKFRLIPEKDENGEPNECENCLHYTDAISTLQQISTKFSPMQKLLVVKDCFSEIFKAVDTFWNDSGNLKAMDDILPVFHFVVVRAEISQLGSEILFIQNMVDDSVLLGELDMMFTTLQACYFQIKSEEL</sequence>
<dbReference type="HOGENOM" id="CLU_003333_0_0_1"/>
<dbReference type="InterPro" id="IPR003409">
    <property type="entry name" value="MORN"/>
</dbReference>
<dbReference type="eggNOG" id="KOG1426">
    <property type="taxonomic scope" value="Eukaryota"/>
</dbReference>
<evidence type="ECO:0000313" key="6">
    <source>
        <dbReference type="EMBL" id="EDV21153.1"/>
    </source>
</evidence>
<name>B3S883_TRIAD</name>
<evidence type="ECO:0000256" key="3">
    <source>
        <dbReference type="PROSITE-ProRule" id="PRU00235"/>
    </source>
</evidence>
<dbReference type="PROSITE" id="PS50012">
    <property type="entry name" value="RCC1_3"/>
    <property type="match status" value="5"/>
</dbReference>
<dbReference type="Pfam" id="PF00415">
    <property type="entry name" value="RCC1"/>
    <property type="match status" value="5"/>
</dbReference>
<dbReference type="FunCoup" id="B3S883">
    <property type="interactions" value="1180"/>
</dbReference>
<keyword evidence="7" id="KW-1185">Reference proteome</keyword>
<feature type="domain" description="VPS9" evidence="5">
    <location>
        <begin position="1218"/>
        <end position="1375"/>
    </location>
</feature>
<dbReference type="InterPro" id="IPR009091">
    <property type="entry name" value="RCC1/BLIP-II"/>
</dbReference>
<dbReference type="InterPro" id="IPR051984">
    <property type="entry name" value="Alsin"/>
</dbReference>
<organism evidence="6 7">
    <name type="scientific">Trichoplax adhaerens</name>
    <name type="common">Trichoplax reptans</name>
    <dbReference type="NCBI Taxonomy" id="10228"/>
    <lineage>
        <taxon>Eukaryota</taxon>
        <taxon>Metazoa</taxon>
        <taxon>Placozoa</taxon>
        <taxon>Uniplacotomia</taxon>
        <taxon>Trichoplacea</taxon>
        <taxon>Trichoplacidae</taxon>
        <taxon>Trichoplax</taxon>
    </lineage>
</organism>
<feature type="region of interest" description="Disordered" evidence="4">
    <location>
        <begin position="668"/>
        <end position="688"/>
    </location>
</feature>
<dbReference type="SUPFAM" id="SSF82185">
    <property type="entry name" value="Histone H3 K4-specific methyltransferase SET7/9 N-terminal domain"/>
    <property type="match status" value="2"/>
</dbReference>
<dbReference type="RefSeq" id="XP_002116483.1">
    <property type="nucleotide sequence ID" value="XM_002116447.1"/>
</dbReference>
<accession>B3S883</accession>
<dbReference type="GO" id="GO:0005085">
    <property type="term" value="F:guanyl-nucleotide exchange factor activity"/>
    <property type="evidence" value="ECO:0000318"/>
    <property type="project" value="GO_Central"/>
</dbReference>
<evidence type="ECO:0000256" key="2">
    <source>
        <dbReference type="ARBA" id="ARBA00022737"/>
    </source>
</evidence>
<feature type="repeat" description="RCC1" evidence="3">
    <location>
        <begin position="67"/>
        <end position="118"/>
    </location>
</feature>
<dbReference type="GO" id="GO:0016197">
    <property type="term" value="P:endosomal transport"/>
    <property type="evidence" value="ECO:0000318"/>
    <property type="project" value="GO_Central"/>
</dbReference>
<evidence type="ECO:0000256" key="4">
    <source>
        <dbReference type="SAM" id="MobiDB-lite"/>
    </source>
</evidence>
<dbReference type="CTD" id="6757600"/>
<dbReference type="Proteomes" id="UP000009022">
    <property type="component" value="Unassembled WGS sequence"/>
</dbReference>
<dbReference type="eggNOG" id="KOG0231">
    <property type="taxonomic scope" value="Eukaryota"/>
</dbReference>
<dbReference type="EMBL" id="DS985255">
    <property type="protein sequence ID" value="EDV21153.1"/>
    <property type="molecule type" value="Genomic_DNA"/>
</dbReference>
<dbReference type="Pfam" id="PF02204">
    <property type="entry name" value="VPS9"/>
    <property type="match status" value="1"/>
</dbReference>
<feature type="compositionally biased region" description="Polar residues" evidence="4">
    <location>
        <begin position="261"/>
        <end position="274"/>
    </location>
</feature>
<gene>
    <name evidence="6" type="ORF">TRIADDRAFT_60444</name>
</gene>
<dbReference type="SUPFAM" id="SSF50985">
    <property type="entry name" value="RCC1/BLIP-II"/>
    <property type="match status" value="2"/>
</dbReference>
<dbReference type="InterPro" id="IPR000408">
    <property type="entry name" value="Reg_chr_condens"/>
</dbReference>
<dbReference type="GO" id="GO:0005737">
    <property type="term" value="C:cytoplasm"/>
    <property type="evidence" value="ECO:0000318"/>
    <property type="project" value="GO_Central"/>
</dbReference>
<dbReference type="PhylomeDB" id="B3S883"/>
<feature type="compositionally biased region" description="Polar residues" evidence="4">
    <location>
        <begin position="668"/>
        <end position="684"/>
    </location>
</feature>